<gene>
    <name evidence="2" type="ORF">A3D25_05005</name>
</gene>
<evidence type="ECO:0000313" key="3">
    <source>
        <dbReference type="Proteomes" id="UP000177328"/>
    </source>
</evidence>
<feature type="transmembrane region" description="Helical" evidence="1">
    <location>
        <begin position="155"/>
        <end position="176"/>
    </location>
</feature>
<keyword evidence="1" id="KW-1133">Transmembrane helix</keyword>
<feature type="transmembrane region" description="Helical" evidence="1">
    <location>
        <begin position="114"/>
        <end position="135"/>
    </location>
</feature>
<reference evidence="2 3" key="1">
    <citation type="journal article" date="2016" name="Nat. Commun.">
        <title>Thousands of microbial genomes shed light on interconnected biogeochemical processes in an aquifer system.</title>
        <authorList>
            <person name="Anantharaman K."/>
            <person name="Brown C.T."/>
            <person name="Hug L.A."/>
            <person name="Sharon I."/>
            <person name="Castelle C.J."/>
            <person name="Probst A.J."/>
            <person name="Thomas B.C."/>
            <person name="Singh A."/>
            <person name="Wilkins M.J."/>
            <person name="Karaoz U."/>
            <person name="Brodie E.L."/>
            <person name="Williams K.H."/>
            <person name="Hubbard S.S."/>
            <person name="Banfield J.F."/>
        </authorList>
    </citation>
    <scope>NUCLEOTIDE SEQUENCE [LARGE SCALE GENOMIC DNA]</scope>
</reference>
<keyword evidence="1" id="KW-0472">Membrane</keyword>
<dbReference type="EMBL" id="MFDD01000014">
    <property type="protein sequence ID" value="OGE40131.1"/>
    <property type="molecule type" value="Genomic_DNA"/>
</dbReference>
<sequence length="184" mass="19834">MIKLIAYRLSLIAKGLVVGLVILFAICYLSSAVYAQDEGSTCRYPEGDQICTGTIQGGRCQYDAAYVGKFGKDCQKQGSADSIFGHVDVPAPIAGFGIGSVGVGVFLSNLIQVIYVFAVIMFMFMIILAAFQWIISGGDKEAVAKARQRIFNAFIGLMLLALAPLVFTVVGQITGFKFPLELKR</sequence>
<accession>A0A1F5KHP8</accession>
<name>A0A1F5KHP8_9BACT</name>
<dbReference type="Pfam" id="PF18895">
    <property type="entry name" value="T4SS_pilin"/>
    <property type="match status" value="1"/>
</dbReference>
<dbReference type="AlphaFoldDB" id="A0A1F5KHP8"/>
<evidence type="ECO:0000313" key="2">
    <source>
        <dbReference type="EMBL" id="OGE40131.1"/>
    </source>
</evidence>
<evidence type="ECO:0000256" key="1">
    <source>
        <dbReference type="SAM" id="Phobius"/>
    </source>
</evidence>
<dbReference type="Proteomes" id="UP000177328">
    <property type="component" value="Unassembled WGS sequence"/>
</dbReference>
<keyword evidence="1" id="KW-0812">Transmembrane</keyword>
<organism evidence="2 3">
    <name type="scientific">Candidatus Daviesbacteria bacterium RIFCSPHIGHO2_02_FULL_43_12</name>
    <dbReference type="NCBI Taxonomy" id="1797776"/>
    <lineage>
        <taxon>Bacteria</taxon>
        <taxon>Candidatus Daviesiibacteriota</taxon>
    </lineage>
</organism>
<protein>
    <submittedName>
        <fullName evidence="2">Uncharacterized protein</fullName>
    </submittedName>
</protein>
<feature type="transmembrane region" description="Helical" evidence="1">
    <location>
        <begin position="89"/>
        <end position="107"/>
    </location>
</feature>
<comment type="caution">
    <text evidence="2">The sequence shown here is derived from an EMBL/GenBank/DDBJ whole genome shotgun (WGS) entry which is preliminary data.</text>
</comment>
<dbReference type="InterPro" id="IPR043993">
    <property type="entry name" value="T4SS_pilin"/>
</dbReference>
<proteinExistence type="predicted"/>